<organism evidence="1 2">
    <name type="scientific">Anncaliia algerae PRA339</name>
    <dbReference type="NCBI Taxonomy" id="1288291"/>
    <lineage>
        <taxon>Eukaryota</taxon>
        <taxon>Fungi</taxon>
        <taxon>Fungi incertae sedis</taxon>
        <taxon>Microsporidia</taxon>
        <taxon>Tubulinosematoidea</taxon>
        <taxon>Tubulinosematidae</taxon>
        <taxon>Anncaliia</taxon>
    </lineage>
</organism>
<evidence type="ECO:0000313" key="2">
    <source>
        <dbReference type="Proteomes" id="UP000030655"/>
    </source>
</evidence>
<keyword evidence="2" id="KW-1185">Reference proteome</keyword>
<gene>
    <name evidence="1" type="ORF">H312_02529</name>
</gene>
<proteinExistence type="predicted"/>
<protein>
    <submittedName>
        <fullName evidence="1">Uncharacterized protein</fullName>
    </submittedName>
</protein>
<dbReference type="EMBL" id="KK365206">
    <property type="protein sequence ID" value="KCZ80073.1"/>
    <property type="molecule type" value="Genomic_DNA"/>
</dbReference>
<dbReference type="Proteomes" id="UP000030655">
    <property type="component" value="Unassembled WGS sequence"/>
</dbReference>
<sequence>MAEREEKSKESKKYKGIKQNKKKLNVIEAIYKLIGYNLKTIGLLFKDLKKRKVNSLNRESCEGLIEDCKGIKKRVSFILNDNEKFKLFYKNYSFKFTYTEAFFIWFFLKKKKKKAFLNIF</sequence>
<reference evidence="1 2" key="2">
    <citation type="submission" date="2014-03" db="EMBL/GenBank/DDBJ databases">
        <title>The Genome Sequence of Anncaliia algerae insect isolate PRA339.</title>
        <authorList>
            <consortium name="The Broad Institute Genome Sequencing Platform"/>
            <consortium name="The Broad Institute Genome Sequencing Center for Infectious Disease"/>
            <person name="Cuomo C."/>
            <person name="Becnel J."/>
            <person name="Sanscrainte N."/>
            <person name="Walker B."/>
            <person name="Young S.K."/>
            <person name="Zeng Q."/>
            <person name="Gargeya S."/>
            <person name="Fitzgerald M."/>
            <person name="Haas B."/>
            <person name="Abouelleil A."/>
            <person name="Alvarado L."/>
            <person name="Arachchi H.M."/>
            <person name="Berlin A.M."/>
            <person name="Chapman S.B."/>
            <person name="Dewar J."/>
            <person name="Goldberg J."/>
            <person name="Griggs A."/>
            <person name="Gujja S."/>
            <person name="Hansen M."/>
            <person name="Howarth C."/>
            <person name="Imamovic A."/>
            <person name="Larimer J."/>
            <person name="McCowan C."/>
            <person name="Murphy C."/>
            <person name="Neiman D."/>
            <person name="Pearson M."/>
            <person name="Priest M."/>
            <person name="Roberts A."/>
            <person name="Saif S."/>
            <person name="Shea T."/>
            <person name="Sisk P."/>
            <person name="Sykes S."/>
            <person name="Wortman J."/>
            <person name="Nusbaum C."/>
            <person name="Birren B."/>
        </authorList>
    </citation>
    <scope>NUCLEOTIDE SEQUENCE [LARGE SCALE GENOMIC DNA]</scope>
    <source>
        <strain evidence="1 2">PRA339</strain>
    </source>
</reference>
<name>A0A059EYI9_9MICR</name>
<dbReference type="OrthoDB" id="10365466at2759"/>
<dbReference type="AlphaFoldDB" id="A0A059EYI9"/>
<evidence type="ECO:0000313" key="1">
    <source>
        <dbReference type="EMBL" id="KCZ80073.1"/>
    </source>
</evidence>
<dbReference type="VEuPathDB" id="MicrosporidiaDB:H312_02529"/>
<reference evidence="2" key="1">
    <citation type="submission" date="2013-02" db="EMBL/GenBank/DDBJ databases">
        <authorList>
            <consortium name="The Broad Institute Genome Sequencing Platform"/>
            <person name="Cuomo C."/>
            <person name="Becnel J."/>
            <person name="Sanscrainte N."/>
            <person name="Walker B."/>
            <person name="Young S.K."/>
            <person name="Zeng Q."/>
            <person name="Gargeya S."/>
            <person name="Fitzgerald M."/>
            <person name="Haas B."/>
            <person name="Abouelleil A."/>
            <person name="Alvarado L."/>
            <person name="Arachchi H.M."/>
            <person name="Berlin A.M."/>
            <person name="Chapman S.B."/>
            <person name="Dewar J."/>
            <person name="Goldberg J."/>
            <person name="Griggs A."/>
            <person name="Gujja S."/>
            <person name="Hansen M."/>
            <person name="Howarth C."/>
            <person name="Imamovic A."/>
            <person name="Larimer J."/>
            <person name="McCowan C."/>
            <person name="Murphy C."/>
            <person name="Neiman D."/>
            <person name="Pearson M."/>
            <person name="Priest M."/>
            <person name="Roberts A."/>
            <person name="Saif S."/>
            <person name="Shea T."/>
            <person name="Sisk P."/>
            <person name="Sykes S."/>
            <person name="Wortman J."/>
            <person name="Nusbaum C."/>
            <person name="Birren B."/>
        </authorList>
    </citation>
    <scope>NUCLEOTIDE SEQUENCE [LARGE SCALE GENOMIC DNA]</scope>
    <source>
        <strain evidence="2">PRA339</strain>
    </source>
</reference>
<accession>A0A059EYI9</accession>
<dbReference type="HOGENOM" id="CLU_2049106_0_0_1"/>